<comment type="caution">
    <text evidence="1">The sequence shown here is derived from an EMBL/GenBank/DDBJ whole genome shotgun (WGS) entry which is preliminary data.</text>
</comment>
<evidence type="ECO:0000313" key="2">
    <source>
        <dbReference type="Proteomes" id="UP000823618"/>
    </source>
</evidence>
<accession>A0A9D9I0G7</accession>
<reference evidence="1" key="1">
    <citation type="submission" date="2020-10" db="EMBL/GenBank/DDBJ databases">
        <authorList>
            <person name="Gilroy R."/>
        </authorList>
    </citation>
    <scope>NUCLEOTIDE SEQUENCE</scope>
    <source>
        <strain evidence="1">E3-2379</strain>
    </source>
</reference>
<dbReference type="AlphaFoldDB" id="A0A9D9I0G7"/>
<sequence length="94" mass="10747">ARKDAPKLISLDEAFAGVDDEMNIKDMFRLMVEFEFDFMLNSQILWGDYETVPSIAIYQLVRPENAKCVGVISYVWNGIIRTLVERVGDEIAES</sequence>
<organism evidence="1 2">
    <name type="scientific">Candidatus Scybalomonas excrementavium</name>
    <dbReference type="NCBI Taxonomy" id="2840943"/>
    <lineage>
        <taxon>Bacteria</taxon>
        <taxon>Bacillati</taxon>
        <taxon>Bacillota</taxon>
        <taxon>Clostridia</taxon>
        <taxon>Lachnospirales</taxon>
        <taxon>Lachnospiraceae</taxon>
        <taxon>Lachnospiraceae incertae sedis</taxon>
        <taxon>Candidatus Scybalomonas</taxon>
    </lineage>
</organism>
<name>A0A9D9I0G7_9FIRM</name>
<dbReference type="Proteomes" id="UP000823618">
    <property type="component" value="Unassembled WGS sequence"/>
</dbReference>
<proteinExistence type="predicted"/>
<feature type="non-terminal residue" evidence="1">
    <location>
        <position position="1"/>
    </location>
</feature>
<evidence type="ECO:0000313" key="1">
    <source>
        <dbReference type="EMBL" id="MBO8463598.1"/>
    </source>
</evidence>
<reference evidence="1" key="2">
    <citation type="journal article" date="2021" name="PeerJ">
        <title>Extensive microbial diversity within the chicken gut microbiome revealed by metagenomics and culture.</title>
        <authorList>
            <person name="Gilroy R."/>
            <person name="Ravi A."/>
            <person name="Getino M."/>
            <person name="Pursley I."/>
            <person name="Horton D.L."/>
            <person name="Alikhan N.F."/>
            <person name="Baker D."/>
            <person name="Gharbi K."/>
            <person name="Hall N."/>
            <person name="Watson M."/>
            <person name="Adriaenssens E.M."/>
            <person name="Foster-Nyarko E."/>
            <person name="Jarju S."/>
            <person name="Secka A."/>
            <person name="Antonio M."/>
            <person name="Oren A."/>
            <person name="Chaudhuri R.R."/>
            <person name="La Ragione R."/>
            <person name="Hildebrand F."/>
            <person name="Pallen M.J."/>
        </authorList>
    </citation>
    <scope>NUCLEOTIDE SEQUENCE</scope>
    <source>
        <strain evidence="1">E3-2379</strain>
    </source>
</reference>
<protein>
    <submittedName>
        <fullName evidence="1">Uncharacterized protein</fullName>
    </submittedName>
</protein>
<dbReference type="EMBL" id="JADIML010000182">
    <property type="protein sequence ID" value="MBO8463598.1"/>
    <property type="molecule type" value="Genomic_DNA"/>
</dbReference>
<gene>
    <name evidence="1" type="ORF">IAC13_06680</name>
</gene>